<evidence type="ECO:0000313" key="3">
    <source>
        <dbReference type="EMBL" id="CAA2938081.1"/>
    </source>
</evidence>
<dbReference type="AlphaFoldDB" id="A0A8S0PCN7"/>
<keyword evidence="1" id="KW-0547">Nucleotide-binding</keyword>
<dbReference type="PANTHER" id="PTHR12592:SF0">
    <property type="entry name" value="ATP-DEPENDENT (S)-NAD(P)H-HYDRATE DEHYDRATASE"/>
    <property type="match status" value="1"/>
</dbReference>
<dbReference type="SUPFAM" id="SSF53613">
    <property type="entry name" value="Ribokinase-like"/>
    <property type="match status" value="1"/>
</dbReference>
<dbReference type="GO" id="GO:0005524">
    <property type="term" value="F:ATP binding"/>
    <property type="evidence" value="ECO:0007669"/>
    <property type="project" value="UniProtKB-KW"/>
</dbReference>
<comment type="caution">
    <text evidence="3">The sequence shown here is derived from an EMBL/GenBank/DDBJ whole genome shotgun (WGS) entry which is preliminary data.</text>
</comment>
<evidence type="ECO:0000256" key="2">
    <source>
        <dbReference type="ARBA" id="ARBA00022840"/>
    </source>
</evidence>
<dbReference type="EMBL" id="CACTIH010000031">
    <property type="protein sequence ID" value="CAA2938081.1"/>
    <property type="molecule type" value="Genomic_DNA"/>
</dbReference>
<reference evidence="3 4" key="1">
    <citation type="submission" date="2019-12" db="EMBL/GenBank/DDBJ databases">
        <authorList>
            <person name="Alioto T."/>
            <person name="Alioto T."/>
            <person name="Gomez Garrido J."/>
        </authorList>
    </citation>
    <scope>NUCLEOTIDE SEQUENCE [LARGE SCALE GENOMIC DNA]</scope>
</reference>
<dbReference type="GO" id="GO:0047453">
    <property type="term" value="F:ATP-dependent NAD(P)H-hydrate dehydratase activity"/>
    <property type="evidence" value="ECO:0007669"/>
    <property type="project" value="TreeGrafter"/>
</dbReference>
<dbReference type="Gramene" id="OE9A087548T1">
    <property type="protein sequence ID" value="OE9A087548C1"/>
    <property type="gene ID" value="OE9A087548"/>
</dbReference>
<dbReference type="OrthoDB" id="8110916at2759"/>
<keyword evidence="2" id="KW-0067">ATP-binding</keyword>
<keyword evidence="4" id="KW-1185">Reference proteome</keyword>
<accession>A0A8S0PCN7</accession>
<name>A0A8S0PCN7_OLEEU</name>
<dbReference type="PANTHER" id="PTHR12592">
    <property type="entry name" value="ATP-DEPENDENT (S)-NAD(P)H-HYDRATE DEHYDRATASE FAMILY MEMBER"/>
    <property type="match status" value="1"/>
</dbReference>
<proteinExistence type="predicted"/>
<evidence type="ECO:0000313" key="4">
    <source>
        <dbReference type="Proteomes" id="UP000594638"/>
    </source>
</evidence>
<protein>
    <submittedName>
        <fullName evidence="3">ATP-dependent (S)-NAD(P)H-hydrate dehydratase isoform X3</fullName>
    </submittedName>
</protein>
<gene>
    <name evidence="3" type="ORF">OLEA9_A087548</name>
</gene>
<dbReference type="Gene3D" id="3.40.1190.20">
    <property type="match status" value="2"/>
</dbReference>
<evidence type="ECO:0000256" key="1">
    <source>
        <dbReference type="ARBA" id="ARBA00022741"/>
    </source>
</evidence>
<organism evidence="3 4">
    <name type="scientific">Olea europaea subsp. europaea</name>
    <dbReference type="NCBI Taxonomy" id="158383"/>
    <lineage>
        <taxon>Eukaryota</taxon>
        <taxon>Viridiplantae</taxon>
        <taxon>Streptophyta</taxon>
        <taxon>Embryophyta</taxon>
        <taxon>Tracheophyta</taxon>
        <taxon>Spermatophyta</taxon>
        <taxon>Magnoliopsida</taxon>
        <taxon>eudicotyledons</taxon>
        <taxon>Gunneridae</taxon>
        <taxon>Pentapetalae</taxon>
        <taxon>asterids</taxon>
        <taxon>lamiids</taxon>
        <taxon>Lamiales</taxon>
        <taxon>Oleaceae</taxon>
        <taxon>Oleeae</taxon>
        <taxon>Olea</taxon>
    </lineage>
</organism>
<dbReference type="GO" id="GO:0110051">
    <property type="term" value="P:metabolite repair"/>
    <property type="evidence" value="ECO:0007669"/>
    <property type="project" value="TreeGrafter"/>
</dbReference>
<dbReference type="Proteomes" id="UP000594638">
    <property type="component" value="Unassembled WGS sequence"/>
</dbReference>
<dbReference type="InterPro" id="IPR029056">
    <property type="entry name" value="Ribokinase-like"/>
</dbReference>
<sequence>MGGGGFTLEADGADLLHVFCTKDAAPVIKSYSPELIVQESYNVSQDGLFPVTNRLDLVTDYHLAVLTPNVNEYKRLVQKVLNCKVNDLDGTQQLLSLAKGLGGVTIIRKGESDYISKLKKFGGTPSSQSVMKTWPRRETRVLFSPHR</sequence>